<dbReference type="AlphaFoldDB" id="A0A6C0D5X7"/>
<proteinExistence type="predicted"/>
<evidence type="ECO:0000313" key="2">
    <source>
        <dbReference type="EMBL" id="QHT12228.1"/>
    </source>
</evidence>
<dbReference type="GO" id="GO:0016787">
    <property type="term" value="F:hydrolase activity"/>
    <property type="evidence" value="ECO:0007669"/>
    <property type="project" value="InterPro"/>
</dbReference>
<accession>A0A6C0D5X7</accession>
<organism evidence="2">
    <name type="scientific">viral metagenome</name>
    <dbReference type="NCBI Taxonomy" id="1070528"/>
    <lineage>
        <taxon>unclassified sequences</taxon>
        <taxon>metagenomes</taxon>
        <taxon>organismal metagenomes</taxon>
    </lineage>
</organism>
<dbReference type="PROSITE" id="PS51192">
    <property type="entry name" value="HELICASE_ATP_BIND_1"/>
    <property type="match status" value="1"/>
</dbReference>
<sequence>MATNKELLDLWLKETNLEARERLLETLGARNLVPKNEDDYEEIYGLYPDIEDEDFLVKLFHKREFAENKLNPFKNSSQELASCGNKVEFELSPIQRFVSNFMSGKTPYHSALLYHGVGVGKTAAAISIAEANLYLNPKKKVYLIAPPNIQPNFMRTIFDINAVSISNDVNVPNKHNGATGNLYLQLTGTEFEKDKKIIEKKVKKIIDTRYEFMGYIQLASFIESTVAKVSPIIKNKKLEEIKVIKKEFSGKCMIIDEAHNLRDVPGEKEEENLDAPGGITELSDMAQGKKLTPSLMRVLKNSMDMKLVLLTATPMYNNYLEMIFLLNLLLMNDKKAEIKPLDIFNVDGTFKSRGDQLLGRFITPYVSYMRGETPLTFPTRLEPTNTPFLKIWPNASPDNKALNLSDTERERVLRLPLIPVAFGKENYANYIRILNESVGSYGLGVSSIDTMIQSGNWIYPSSYQDEDLEQRIRDSGFDNVFDERSHSLAGLRRFSSKIGRPTWLLEDNLANYSPKANYIIKRIKNAEGPIFIYSRFIKSGALPLALALEANGYTPFGRDKSLLVEGNIAEGGRQCALCRFKEREHRESDHTFVPAKYVLLTGRKDISPNNNFAVSSERAFDNYNGSQIKVVIGSQVASEGIDFKFIREIYVFDSWFHLNKMEQVLGRGIRTCSHAHPNIPFAKRNCTVYLMVNSLNESRESADLYMYRIGMTKALQIGRISRVVKRYAIDCNLNKEGNMITNMEARLQINAQNDPPEGELVDINDKNYTNLCDWAECEYTCAVEPLDIDIKGASTLTYDDYTSRWRESQVKRAIKKTFEDKQVPFLQLEDIQNILTEIPKESLFSILYDIVDNKSFRLVLNNKEGYLIYKNGYYVFQPFALQDLEIPLALRIKNYPVKTDVFIPVKEEVLPKAEEISETKREEEEKVISNDMILKFWQTFVNMAKKIEKGILESKPSDSVVNAIKEKYKMNDNLIKNSIERLEMIYWFYETIKTKEEDRSLFAEIVLEYIWDNFILPMEQYKLIKTMDELIAKVAREQLVKDKRYFRYVEFKTPPFDIKYICKDGKPCFPAIVKDLETDQKDTYNTLKVNKENTGNFYGFLVPMKEILMFKSNKSPPSVGKEPEKGEACHNITTLAHHLNYMYPLGKVLKERYNYEYDINEEIMDPKDGKRKFKSAPRYCSLRELVLRFMDIKKVNNLRWFYRPISAIKTNHLVVTKKK</sequence>
<reference evidence="2" key="1">
    <citation type="journal article" date="2020" name="Nature">
        <title>Giant virus diversity and host interactions through global metagenomics.</title>
        <authorList>
            <person name="Schulz F."/>
            <person name="Roux S."/>
            <person name="Paez-Espino D."/>
            <person name="Jungbluth S."/>
            <person name="Walsh D.A."/>
            <person name="Denef V.J."/>
            <person name="McMahon K.D."/>
            <person name="Konstantinidis K.T."/>
            <person name="Eloe-Fadrosh E.A."/>
            <person name="Kyrpides N.C."/>
            <person name="Woyke T."/>
        </authorList>
    </citation>
    <scope>NUCLEOTIDE SEQUENCE</scope>
    <source>
        <strain evidence="2">GVMAG-M-3300023174-129</strain>
    </source>
</reference>
<dbReference type="GO" id="GO:0003677">
    <property type="term" value="F:DNA binding"/>
    <property type="evidence" value="ECO:0007669"/>
    <property type="project" value="InterPro"/>
</dbReference>
<dbReference type="GO" id="GO:0005524">
    <property type="term" value="F:ATP binding"/>
    <property type="evidence" value="ECO:0007669"/>
    <property type="project" value="InterPro"/>
</dbReference>
<feature type="domain" description="Helicase ATP-binding" evidence="1">
    <location>
        <begin position="102"/>
        <end position="332"/>
    </location>
</feature>
<dbReference type="Gene3D" id="3.40.50.300">
    <property type="entry name" value="P-loop containing nucleotide triphosphate hydrolases"/>
    <property type="match status" value="2"/>
</dbReference>
<protein>
    <recommendedName>
        <fullName evidence="1">Helicase ATP-binding domain-containing protein</fullName>
    </recommendedName>
</protein>
<dbReference type="SMART" id="SM00487">
    <property type="entry name" value="DEXDc"/>
    <property type="match status" value="1"/>
</dbReference>
<evidence type="ECO:0000259" key="1">
    <source>
        <dbReference type="PROSITE" id="PS51192"/>
    </source>
</evidence>
<dbReference type="SUPFAM" id="SSF52540">
    <property type="entry name" value="P-loop containing nucleoside triphosphate hydrolases"/>
    <property type="match status" value="2"/>
</dbReference>
<dbReference type="InterPro" id="IPR006935">
    <property type="entry name" value="Helicase/UvrB_N"/>
</dbReference>
<dbReference type="Pfam" id="PF04851">
    <property type="entry name" value="ResIII"/>
    <property type="match status" value="1"/>
</dbReference>
<dbReference type="InterPro" id="IPR027417">
    <property type="entry name" value="P-loop_NTPase"/>
</dbReference>
<dbReference type="InterPro" id="IPR014001">
    <property type="entry name" value="Helicase_ATP-bd"/>
</dbReference>
<dbReference type="EMBL" id="MN739542">
    <property type="protein sequence ID" value="QHT12228.1"/>
    <property type="molecule type" value="Genomic_DNA"/>
</dbReference>
<dbReference type="Pfam" id="PF00271">
    <property type="entry name" value="Helicase_C"/>
    <property type="match status" value="1"/>
</dbReference>
<dbReference type="CDD" id="cd18785">
    <property type="entry name" value="SF2_C"/>
    <property type="match status" value="1"/>
</dbReference>
<name>A0A6C0D5X7_9ZZZZ</name>
<dbReference type="InterPro" id="IPR001650">
    <property type="entry name" value="Helicase_C-like"/>
</dbReference>